<dbReference type="RefSeq" id="WP_250428416.1">
    <property type="nucleotide sequence ID" value="NZ_JALPRR010000001.1"/>
</dbReference>
<sequence length="226" mass="25272">MKTLLTVLLFLAMTFSAIAQQPDSTYIEKGKFTVGLDVSFIPFHIYYKEPKGSGAIRSGYFVPISLTAGYQLSRRANVRVGLGFGGDKDEGDYTVQDVKYEVASKTFAIAGSVSFSHIFFNLYRKFPIYGTLSVIPAYGITKGKMVATNAEGSSTLTTRDTGMDVFATAGVGFNYKISKRFYGDASYYFYKRNLTGRNSFDHDWESYAPLPRRIFKSLEFGVNYKL</sequence>
<dbReference type="Gene3D" id="2.40.160.20">
    <property type="match status" value="1"/>
</dbReference>
<evidence type="ECO:0000313" key="4">
    <source>
        <dbReference type="EMBL" id="MFD2246635.1"/>
    </source>
</evidence>
<feature type="chain" id="PRO_5046873418" evidence="2">
    <location>
        <begin position="20"/>
        <end position="226"/>
    </location>
</feature>
<organism evidence="4 5">
    <name type="scientific">Pontibacter ruber</name>
    <dbReference type="NCBI Taxonomy" id="1343895"/>
    <lineage>
        <taxon>Bacteria</taxon>
        <taxon>Pseudomonadati</taxon>
        <taxon>Bacteroidota</taxon>
        <taxon>Cytophagia</taxon>
        <taxon>Cytophagales</taxon>
        <taxon>Hymenobacteraceae</taxon>
        <taxon>Pontibacter</taxon>
    </lineage>
</organism>
<comment type="caution">
    <text evidence="4">The sequence shown here is derived from an EMBL/GenBank/DDBJ whole genome shotgun (WGS) entry which is preliminary data.</text>
</comment>
<proteinExistence type="predicted"/>
<dbReference type="Pfam" id="PF13505">
    <property type="entry name" value="OMP_b-brl"/>
    <property type="match status" value="1"/>
</dbReference>
<dbReference type="InterPro" id="IPR011250">
    <property type="entry name" value="OMP/PagP_B-barrel"/>
</dbReference>
<feature type="domain" description="Outer membrane protein beta-barrel" evidence="3">
    <location>
        <begin position="10"/>
        <end position="192"/>
    </location>
</feature>
<dbReference type="Proteomes" id="UP001597374">
    <property type="component" value="Unassembled WGS sequence"/>
</dbReference>
<dbReference type="SUPFAM" id="SSF56925">
    <property type="entry name" value="OMPA-like"/>
    <property type="match status" value="1"/>
</dbReference>
<dbReference type="EMBL" id="JBHUIM010000001">
    <property type="protein sequence ID" value="MFD2246635.1"/>
    <property type="molecule type" value="Genomic_DNA"/>
</dbReference>
<dbReference type="InterPro" id="IPR027385">
    <property type="entry name" value="Beta-barrel_OMP"/>
</dbReference>
<feature type="signal peptide" evidence="2">
    <location>
        <begin position="1"/>
        <end position="19"/>
    </location>
</feature>
<accession>A0ABW5CZ91</accession>
<protein>
    <submittedName>
        <fullName evidence="4">Outer membrane beta-barrel protein</fullName>
    </submittedName>
</protein>
<keyword evidence="1 2" id="KW-0732">Signal</keyword>
<gene>
    <name evidence="4" type="ORF">ACFSKP_10245</name>
</gene>
<evidence type="ECO:0000256" key="2">
    <source>
        <dbReference type="SAM" id="SignalP"/>
    </source>
</evidence>
<evidence type="ECO:0000259" key="3">
    <source>
        <dbReference type="Pfam" id="PF13505"/>
    </source>
</evidence>
<name>A0ABW5CZ91_9BACT</name>
<evidence type="ECO:0000313" key="5">
    <source>
        <dbReference type="Proteomes" id="UP001597374"/>
    </source>
</evidence>
<evidence type="ECO:0000256" key="1">
    <source>
        <dbReference type="ARBA" id="ARBA00022729"/>
    </source>
</evidence>
<keyword evidence="5" id="KW-1185">Reference proteome</keyword>
<reference evidence="5" key="1">
    <citation type="journal article" date="2019" name="Int. J. Syst. Evol. Microbiol.">
        <title>The Global Catalogue of Microorganisms (GCM) 10K type strain sequencing project: providing services to taxonomists for standard genome sequencing and annotation.</title>
        <authorList>
            <consortium name="The Broad Institute Genomics Platform"/>
            <consortium name="The Broad Institute Genome Sequencing Center for Infectious Disease"/>
            <person name="Wu L."/>
            <person name="Ma J."/>
        </authorList>
    </citation>
    <scope>NUCLEOTIDE SEQUENCE [LARGE SCALE GENOMIC DNA]</scope>
    <source>
        <strain evidence="5">CGMCC 4.1782</strain>
    </source>
</reference>